<proteinExistence type="predicted"/>
<feature type="region of interest" description="Disordered" evidence="2">
    <location>
        <begin position="328"/>
        <end position="347"/>
    </location>
</feature>
<evidence type="ECO:0000313" key="4">
    <source>
        <dbReference type="Proteomes" id="UP001209878"/>
    </source>
</evidence>
<accession>A0AAD9NPY1</accession>
<comment type="caution">
    <text evidence="3">The sequence shown here is derived from an EMBL/GenBank/DDBJ whole genome shotgun (WGS) entry which is preliminary data.</text>
</comment>
<feature type="compositionally biased region" description="Acidic residues" evidence="2">
    <location>
        <begin position="172"/>
        <end position="192"/>
    </location>
</feature>
<sequence>MEVAEVQCRRRGSSDVYDTDTTLGFPKQTIVDGRSMSASQSDPDNCMTLPEMTTNNMSCNDSGIVLDDAHNETSILSFFEDSSQPVYSETDEKSIVVNGVTHGNGVTGDDSAEVDEALVNGEEEEWRDVEKVAAETVAVATEEASPVPNLVEVQIVEESDESPEERERKEEEEQVGETEETRVEEEEEEEEEAVQFIRGMTCTDITTALLILKTKYKLTDIVTKKAILSWSCWNLTDMIHTPDETFWWWSSTKVPGLGNTHSLQLAEPDLNNLSEAMVQQIIERAKEIEDLLAEVLEKERLKKEEEEEEKRRQEQEQLALEEPVVVSPPATETMSSPCVASPDDHDTIDQQVEDEVDRHFGPRDIPSKKKRRNVFARMIHAVRKRFAHRQRS</sequence>
<protein>
    <submittedName>
        <fullName evidence="3">Uncharacterized protein</fullName>
    </submittedName>
</protein>
<evidence type="ECO:0000256" key="1">
    <source>
        <dbReference type="SAM" id="Coils"/>
    </source>
</evidence>
<keyword evidence="1" id="KW-0175">Coiled coil</keyword>
<evidence type="ECO:0000313" key="3">
    <source>
        <dbReference type="EMBL" id="KAK2178432.1"/>
    </source>
</evidence>
<dbReference type="Proteomes" id="UP001209878">
    <property type="component" value="Unassembled WGS sequence"/>
</dbReference>
<dbReference type="AlphaFoldDB" id="A0AAD9NPY1"/>
<dbReference type="EMBL" id="JAODUO010000544">
    <property type="protein sequence ID" value="KAK2178432.1"/>
    <property type="molecule type" value="Genomic_DNA"/>
</dbReference>
<organism evidence="3 4">
    <name type="scientific">Ridgeia piscesae</name>
    <name type="common">Tubeworm</name>
    <dbReference type="NCBI Taxonomy" id="27915"/>
    <lineage>
        <taxon>Eukaryota</taxon>
        <taxon>Metazoa</taxon>
        <taxon>Spiralia</taxon>
        <taxon>Lophotrochozoa</taxon>
        <taxon>Annelida</taxon>
        <taxon>Polychaeta</taxon>
        <taxon>Sedentaria</taxon>
        <taxon>Canalipalpata</taxon>
        <taxon>Sabellida</taxon>
        <taxon>Siboglinidae</taxon>
        <taxon>Ridgeia</taxon>
    </lineage>
</organism>
<evidence type="ECO:0000256" key="2">
    <source>
        <dbReference type="SAM" id="MobiDB-lite"/>
    </source>
</evidence>
<gene>
    <name evidence="3" type="ORF">NP493_544g01004</name>
</gene>
<feature type="region of interest" description="Disordered" evidence="2">
    <location>
        <begin position="156"/>
        <end position="192"/>
    </location>
</feature>
<name>A0AAD9NPY1_RIDPI</name>
<keyword evidence="4" id="KW-1185">Reference proteome</keyword>
<feature type="coiled-coil region" evidence="1">
    <location>
        <begin position="278"/>
        <end position="321"/>
    </location>
</feature>
<reference evidence="3" key="1">
    <citation type="journal article" date="2023" name="Mol. Biol. Evol.">
        <title>Third-Generation Sequencing Reveals the Adaptive Role of the Epigenome in Three Deep-Sea Polychaetes.</title>
        <authorList>
            <person name="Perez M."/>
            <person name="Aroh O."/>
            <person name="Sun Y."/>
            <person name="Lan Y."/>
            <person name="Juniper S.K."/>
            <person name="Young C.R."/>
            <person name="Angers B."/>
            <person name="Qian P.Y."/>
        </authorList>
    </citation>
    <scope>NUCLEOTIDE SEQUENCE</scope>
    <source>
        <strain evidence="3">R07B-5</strain>
    </source>
</reference>